<feature type="transmembrane region" description="Helical" evidence="1">
    <location>
        <begin position="109"/>
        <end position="131"/>
    </location>
</feature>
<accession>A0A1C7FH89</accession>
<dbReference type="RefSeq" id="WP_005595254.1">
    <property type="nucleotide sequence ID" value="NZ_CP016415.1"/>
</dbReference>
<proteinExistence type="predicted"/>
<dbReference type="STRING" id="45658.VSVS12_04316"/>
<dbReference type="GeneID" id="96874433"/>
<dbReference type="EMBL" id="CP016415">
    <property type="protein sequence ID" value="ANU39266.1"/>
    <property type="molecule type" value="Genomic_DNA"/>
</dbReference>
<name>A0A1C7FH89_9VIBR</name>
<evidence type="ECO:0000256" key="1">
    <source>
        <dbReference type="SAM" id="Phobius"/>
    </source>
</evidence>
<dbReference type="PATRIC" id="fig|45658.7.peg.4210"/>
<organism evidence="2 3">
    <name type="scientific">Vibrio scophthalmi</name>
    <dbReference type="NCBI Taxonomy" id="45658"/>
    <lineage>
        <taxon>Bacteria</taxon>
        <taxon>Pseudomonadati</taxon>
        <taxon>Pseudomonadota</taxon>
        <taxon>Gammaproteobacteria</taxon>
        <taxon>Vibrionales</taxon>
        <taxon>Vibrionaceae</taxon>
        <taxon>Vibrio</taxon>
    </lineage>
</organism>
<keyword evidence="3" id="KW-1185">Reference proteome</keyword>
<dbReference type="AlphaFoldDB" id="A0A1C7FH89"/>
<dbReference type="Proteomes" id="UP000092528">
    <property type="component" value="Chromosome 2"/>
</dbReference>
<evidence type="ECO:0000313" key="2">
    <source>
        <dbReference type="EMBL" id="ANU39266.1"/>
    </source>
</evidence>
<keyword evidence="1" id="KW-0472">Membrane</keyword>
<gene>
    <name evidence="2" type="ORF">VSVS05_04230</name>
</gene>
<keyword evidence="1" id="KW-1133">Transmembrane helix</keyword>
<feature type="transmembrane region" description="Helical" evidence="1">
    <location>
        <begin position="75"/>
        <end position="94"/>
    </location>
</feature>
<protein>
    <submittedName>
        <fullName evidence="2">Uncharacterized protein</fullName>
    </submittedName>
</protein>
<evidence type="ECO:0000313" key="3">
    <source>
        <dbReference type="Proteomes" id="UP000092528"/>
    </source>
</evidence>
<sequence length="159" mass="17428">MSCFAILEKSDIQIAVKLNKVDAESELEALRLEGYKVIVEQVDAEDSSDALLKAKQLQQTTATAKMDYQSKYKTGLVVGKIIGVIGWLMVIVGLENMLAGSVQSMDQYIWSYGIMFSAMLPGFGIFLSGLFSVAASQVIKATVDNADNTHRIYLHLKGE</sequence>
<reference evidence="2 3" key="1">
    <citation type="submission" date="2016-07" db="EMBL/GenBank/DDBJ databases">
        <title>Genome sequencing of Vibrio scophthalmi strain VS-05, an isolated from Paralichthys olivaceus.</title>
        <authorList>
            <person name="Han H.-J."/>
        </authorList>
    </citation>
    <scope>NUCLEOTIDE SEQUENCE [LARGE SCALE GENOMIC DNA]</scope>
    <source>
        <strain evidence="2 3">VS-05</strain>
    </source>
</reference>
<keyword evidence="1" id="KW-0812">Transmembrane</keyword>